<protein>
    <recommendedName>
        <fullName evidence="6">DNA endonuclease activator Ctp1 C-terminal domain-containing protein</fullName>
    </recommendedName>
</protein>
<feature type="region of interest" description="Disordered" evidence="5">
    <location>
        <begin position="712"/>
        <end position="746"/>
    </location>
</feature>
<evidence type="ECO:0000256" key="4">
    <source>
        <dbReference type="SAM" id="Coils"/>
    </source>
</evidence>
<dbReference type="EMBL" id="KI966458">
    <property type="protein sequence ID" value="EWC43521.1"/>
    <property type="molecule type" value="Genomic_DNA"/>
</dbReference>
<evidence type="ECO:0000259" key="6">
    <source>
        <dbReference type="Pfam" id="PF08573"/>
    </source>
</evidence>
<keyword evidence="2" id="KW-0227">DNA damage</keyword>
<evidence type="ECO:0000256" key="1">
    <source>
        <dbReference type="ARBA" id="ARBA00004123"/>
    </source>
</evidence>
<dbReference type="OrthoDB" id="5801062at2759"/>
<name>W7HI37_9PEZI</name>
<dbReference type="GO" id="GO:0005634">
    <property type="term" value="C:nucleus"/>
    <property type="evidence" value="ECO:0007669"/>
    <property type="project" value="UniProtKB-SubCell"/>
</dbReference>
<evidence type="ECO:0000256" key="2">
    <source>
        <dbReference type="ARBA" id="ARBA00022763"/>
    </source>
</evidence>
<keyword evidence="4" id="KW-0175">Coiled coil</keyword>
<dbReference type="InterPro" id="IPR013882">
    <property type="entry name" value="Ctp1_C"/>
</dbReference>
<dbReference type="HOGENOM" id="CLU_372553_0_0_1"/>
<evidence type="ECO:0000256" key="3">
    <source>
        <dbReference type="ARBA" id="ARBA00023242"/>
    </source>
</evidence>
<sequence length="746" mass="83538">MASSSATKFDPIVSPLMRQFDVFIQQVNQALQQISTLSDSLGQRERALGIEAGQIQHRKDGLNAQDRTVPHKVGKQAEQECVCGHGEPFVGRQRIGTKHGELITPMKLEAPALESIERTFRAQSQKICEQSQALDVERSKIATYERELGKHVLVFRVLSRTIEKLRARNNKARKRYENRLQKEEEWKQKILKLGTITTPPLDRLLPPDAWPNFETPLSRLSEMTKAYTRLDQEQSLSPKLAVPKYPTVGQLTPPSVEEEIILEDQGATSTAPPENHDDSDATADEEPESALIKFSPISKAILRQPGPETLAVIHSEPFSPIEESRYTSDAATSPRAKGRPAHIKSELGPESGSYSRFGYNRLVNDEEEALDLDNVLGTRQVPKDVDDCIAIPIGQAVTRQPGSGVFCPPLASPDKTAHAANWQTWIKGNNSPGRSSRASASRDPLHEILQPNFCQSSEGYGGPHNSPQSSSNKISSRAREGPGMPSCSYGKSLSNQLFMPTQGEKLLPVTTTPNIASEAKNNIEDYGPTERIENLVGLSDWKPQTGTPHKPILPIWKRRLENPSANTPLKKARTEAATNLCSDPFEVSEYRINPDRNDGVDFAFDEVVRDKSKKACLQTCVKSCCKDLADGKLHEMWSPPEVYKGPRFSADDSSQTDAQEVQLMQQNDDYREWRVAVKKTEQALQYGRHKAQHEKAEEVKFFWDSDFPTTQQLEEQRQESDKRRQEKGFKIHDDATKGGIYKRRSC</sequence>
<accession>W7HI37</accession>
<dbReference type="Pfam" id="PF08573">
    <property type="entry name" value="SAE2"/>
    <property type="match status" value="1"/>
</dbReference>
<evidence type="ECO:0000313" key="7">
    <source>
        <dbReference type="EMBL" id="EWC43521.1"/>
    </source>
</evidence>
<comment type="subcellular location">
    <subcellularLocation>
        <location evidence="1">Nucleus</location>
    </subcellularLocation>
</comment>
<evidence type="ECO:0000313" key="8">
    <source>
        <dbReference type="Proteomes" id="UP000024837"/>
    </source>
</evidence>
<gene>
    <name evidence="7" type="ORF">DRE_07483</name>
</gene>
<feature type="region of interest" description="Disordered" evidence="5">
    <location>
        <begin position="323"/>
        <end position="349"/>
    </location>
</feature>
<organism evidence="7 8">
    <name type="scientific">Drechslerella stenobrocha 248</name>
    <dbReference type="NCBI Taxonomy" id="1043628"/>
    <lineage>
        <taxon>Eukaryota</taxon>
        <taxon>Fungi</taxon>
        <taxon>Dikarya</taxon>
        <taxon>Ascomycota</taxon>
        <taxon>Pezizomycotina</taxon>
        <taxon>Orbiliomycetes</taxon>
        <taxon>Orbiliales</taxon>
        <taxon>Orbiliaceae</taxon>
        <taxon>Drechslerella</taxon>
    </lineage>
</organism>
<reference evidence="7 8" key="1">
    <citation type="submission" date="2013-05" db="EMBL/GenBank/DDBJ databases">
        <title>Drechslerella stenobrocha genome reveals carnivorous origination and mechanical trapping mechanism of predatory fungi.</title>
        <authorList>
            <person name="Liu X."/>
            <person name="Zhang W."/>
            <person name="Liu K."/>
        </authorList>
    </citation>
    <scope>NUCLEOTIDE SEQUENCE [LARGE SCALE GENOMIC DNA]</scope>
    <source>
        <strain evidence="7 8">248</strain>
    </source>
</reference>
<evidence type="ECO:0000256" key="5">
    <source>
        <dbReference type="SAM" id="MobiDB-lite"/>
    </source>
</evidence>
<keyword evidence="3" id="KW-0539">Nucleus</keyword>
<feature type="domain" description="DNA endonuclease activator Ctp1 C-terminal" evidence="6">
    <location>
        <begin position="603"/>
        <end position="712"/>
    </location>
</feature>
<feature type="region of interest" description="Disordered" evidence="5">
    <location>
        <begin position="265"/>
        <end position="290"/>
    </location>
</feature>
<dbReference type="Proteomes" id="UP000024837">
    <property type="component" value="Unassembled WGS sequence"/>
</dbReference>
<dbReference type="GO" id="GO:0006281">
    <property type="term" value="P:DNA repair"/>
    <property type="evidence" value="ECO:0007669"/>
    <property type="project" value="InterPro"/>
</dbReference>
<dbReference type="AlphaFoldDB" id="W7HI37"/>
<feature type="region of interest" description="Disordered" evidence="5">
    <location>
        <begin position="453"/>
        <end position="489"/>
    </location>
</feature>
<proteinExistence type="predicted"/>
<keyword evidence="8" id="KW-1185">Reference proteome</keyword>
<feature type="compositionally biased region" description="Low complexity" evidence="5">
    <location>
        <begin position="466"/>
        <end position="475"/>
    </location>
</feature>
<feature type="compositionally biased region" description="Basic and acidic residues" evidence="5">
    <location>
        <begin position="714"/>
        <end position="736"/>
    </location>
</feature>
<feature type="coiled-coil region" evidence="4">
    <location>
        <begin position="155"/>
        <end position="182"/>
    </location>
</feature>